<feature type="signal peptide" evidence="7">
    <location>
        <begin position="1"/>
        <end position="23"/>
    </location>
</feature>
<feature type="transmembrane region" description="Helical" evidence="6">
    <location>
        <begin position="262"/>
        <end position="282"/>
    </location>
</feature>
<evidence type="ECO:0000256" key="2">
    <source>
        <dbReference type="ARBA" id="ARBA00022525"/>
    </source>
</evidence>
<evidence type="ECO:0000256" key="4">
    <source>
        <dbReference type="ARBA" id="ARBA00023088"/>
    </source>
</evidence>
<keyword evidence="6" id="KW-0812">Transmembrane</keyword>
<evidence type="ECO:0000256" key="7">
    <source>
        <dbReference type="SAM" id="SignalP"/>
    </source>
</evidence>
<keyword evidence="2" id="KW-0964">Secreted</keyword>
<keyword evidence="6" id="KW-0472">Membrane</keyword>
<dbReference type="InterPro" id="IPR019931">
    <property type="entry name" value="LPXTG_anchor"/>
</dbReference>
<dbReference type="Proteomes" id="UP000254807">
    <property type="component" value="Unassembled WGS sequence"/>
</dbReference>
<dbReference type="EMBL" id="UFYW01000001">
    <property type="protein sequence ID" value="STD82640.1"/>
    <property type="molecule type" value="Genomic_DNA"/>
</dbReference>
<evidence type="ECO:0000256" key="5">
    <source>
        <dbReference type="SAM" id="MobiDB-lite"/>
    </source>
</evidence>
<proteinExistence type="predicted"/>
<protein>
    <submittedName>
        <fullName evidence="9">Cell wall surface anchor family protein</fullName>
    </submittedName>
</protein>
<feature type="compositionally biased region" description="Polar residues" evidence="5">
    <location>
        <begin position="113"/>
        <end position="127"/>
    </location>
</feature>
<dbReference type="RefSeq" id="WP_139243330.1">
    <property type="nucleotide sequence ID" value="NZ_JBHULA010000043.1"/>
</dbReference>
<evidence type="ECO:0000256" key="6">
    <source>
        <dbReference type="SAM" id="Phobius"/>
    </source>
</evidence>
<keyword evidence="6" id="KW-1133">Transmembrane helix</keyword>
<evidence type="ECO:0000313" key="10">
    <source>
        <dbReference type="Proteomes" id="UP000254807"/>
    </source>
</evidence>
<keyword evidence="4" id="KW-0572">Peptidoglycan-anchor</keyword>
<dbReference type="PROSITE" id="PS50847">
    <property type="entry name" value="GRAM_POS_ANCHORING"/>
    <property type="match status" value="1"/>
</dbReference>
<keyword evidence="10" id="KW-1185">Reference proteome</keyword>
<dbReference type="Pfam" id="PF00746">
    <property type="entry name" value="Gram_pos_anchor"/>
    <property type="match status" value="1"/>
</dbReference>
<reference evidence="9 10" key="1">
    <citation type="submission" date="2018-06" db="EMBL/GenBank/DDBJ databases">
        <authorList>
            <consortium name="Pathogen Informatics"/>
            <person name="Doyle S."/>
        </authorList>
    </citation>
    <scope>NUCLEOTIDE SEQUENCE [LARGE SCALE GENOMIC DNA]</scope>
    <source>
        <strain evidence="9 10">NCTC12360</strain>
    </source>
</reference>
<feature type="region of interest" description="Disordered" evidence="5">
    <location>
        <begin position="41"/>
        <end position="162"/>
    </location>
</feature>
<evidence type="ECO:0000259" key="8">
    <source>
        <dbReference type="PROSITE" id="PS50847"/>
    </source>
</evidence>
<evidence type="ECO:0000313" key="9">
    <source>
        <dbReference type="EMBL" id="STD82640.1"/>
    </source>
</evidence>
<dbReference type="AlphaFoldDB" id="A0A376GZ30"/>
<feature type="chain" id="PRO_5016705682" evidence="7">
    <location>
        <begin position="24"/>
        <end position="287"/>
    </location>
</feature>
<keyword evidence="1" id="KW-0134">Cell wall</keyword>
<evidence type="ECO:0000256" key="1">
    <source>
        <dbReference type="ARBA" id="ARBA00022512"/>
    </source>
</evidence>
<dbReference type="NCBIfam" id="TIGR01167">
    <property type="entry name" value="LPXTG_anchor"/>
    <property type="match status" value="1"/>
</dbReference>
<evidence type="ECO:0000256" key="3">
    <source>
        <dbReference type="ARBA" id="ARBA00022729"/>
    </source>
</evidence>
<organism evidence="9 10">
    <name type="scientific">Enterococcus gallinarum</name>
    <dbReference type="NCBI Taxonomy" id="1353"/>
    <lineage>
        <taxon>Bacteria</taxon>
        <taxon>Bacillati</taxon>
        <taxon>Bacillota</taxon>
        <taxon>Bacilli</taxon>
        <taxon>Lactobacillales</taxon>
        <taxon>Enterococcaceae</taxon>
        <taxon>Enterococcus</taxon>
    </lineage>
</organism>
<keyword evidence="3 7" id="KW-0732">Signal</keyword>
<sequence>MKKYLMIPLFSTLFFTNGMIAFADEETPMAPLISEETEVPIPVPEVPDTGEERPTVPVDPGTSETKIPDTSEVPVTPPIELSGDGEKVPIPSIDSGAASTETTGTTETSDSSMNSSTVEQPTTPSISEKSEQPTEERPIEKPNEDKETKPNKDKPTGPAKEVNVSIDSSGKIITDAAQGASVPIVTSNIKEISHVPTPTTPLRTATGQTIVGVKDGVPLIQDAQGNLVEDPSIPVKKLPSGNIEVKTADGKTKVLPKTGEEIHAVFSVLGMILTSIAGFFGYKRKRI</sequence>
<name>A0A376GZ30_ENTGA</name>
<feature type="domain" description="Gram-positive cocci surface proteins LPxTG" evidence="8">
    <location>
        <begin position="255"/>
        <end position="287"/>
    </location>
</feature>
<gene>
    <name evidence="9" type="ORF">NCTC12360_01072</name>
</gene>
<feature type="compositionally biased region" description="Low complexity" evidence="5">
    <location>
        <begin position="94"/>
        <end position="112"/>
    </location>
</feature>
<accession>A0A376GZ30</accession>
<feature type="compositionally biased region" description="Basic and acidic residues" evidence="5">
    <location>
        <begin position="128"/>
        <end position="155"/>
    </location>
</feature>